<evidence type="ECO:0000313" key="2">
    <source>
        <dbReference type="EMBL" id="KIH46191.1"/>
    </source>
</evidence>
<dbReference type="InterPro" id="IPR013783">
    <property type="entry name" value="Ig-like_fold"/>
</dbReference>
<sequence length="75" mass="8644">MERTPFQSQYKYVNFTHVPSRVHYRVKGRPEAPGKPGKPSVDEQNVDSLRLSWLAPKEDGGSPITQYIVEMRTVR</sequence>
<gene>
    <name evidence="2" type="ORF">ANCDUO_23757</name>
</gene>
<protein>
    <recommendedName>
        <fullName evidence="1">Fibronectin type-III domain-containing protein</fullName>
    </recommendedName>
</protein>
<dbReference type="CDD" id="cd00063">
    <property type="entry name" value="FN3"/>
    <property type="match status" value="1"/>
</dbReference>
<dbReference type="Proteomes" id="UP000054047">
    <property type="component" value="Unassembled WGS sequence"/>
</dbReference>
<accession>A0A0C2FMW1</accession>
<dbReference type="PROSITE" id="PS50853">
    <property type="entry name" value="FN3"/>
    <property type="match status" value="1"/>
</dbReference>
<dbReference type="Gene3D" id="2.60.40.10">
    <property type="entry name" value="Immunoglobulins"/>
    <property type="match status" value="1"/>
</dbReference>
<evidence type="ECO:0000313" key="3">
    <source>
        <dbReference type="Proteomes" id="UP000054047"/>
    </source>
</evidence>
<name>A0A0C2FMW1_9BILA</name>
<dbReference type="AlphaFoldDB" id="A0A0C2FMW1"/>
<dbReference type="InterPro" id="IPR003961">
    <property type="entry name" value="FN3_dom"/>
</dbReference>
<keyword evidence="3" id="KW-1185">Reference proteome</keyword>
<dbReference type="EMBL" id="KN769872">
    <property type="protein sequence ID" value="KIH46191.1"/>
    <property type="molecule type" value="Genomic_DNA"/>
</dbReference>
<organism evidence="2 3">
    <name type="scientific">Ancylostoma duodenale</name>
    <dbReference type="NCBI Taxonomy" id="51022"/>
    <lineage>
        <taxon>Eukaryota</taxon>
        <taxon>Metazoa</taxon>
        <taxon>Ecdysozoa</taxon>
        <taxon>Nematoda</taxon>
        <taxon>Chromadorea</taxon>
        <taxon>Rhabditida</taxon>
        <taxon>Rhabditina</taxon>
        <taxon>Rhabditomorpha</taxon>
        <taxon>Strongyloidea</taxon>
        <taxon>Ancylostomatidae</taxon>
        <taxon>Ancylostomatinae</taxon>
        <taxon>Ancylostoma</taxon>
    </lineage>
</organism>
<dbReference type="InterPro" id="IPR036116">
    <property type="entry name" value="FN3_sf"/>
</dbReference>
<dbReference type="OrthoDB" id="504170at2759"/>
<dbReference type="SUPFAM" id="SSF49265">
    <property type="entry name" value="Fibronectin type III"/>
    <property type="match status" value="1"/>
</dbReference>
<reference evidence="2 3" key="1">
    <citation type="submission" date="2013-12" db="EMBL/GenBank/DDBJ databases">
        <title>Draft genome of the parsitic nematode Ancylostoma duodenale.</title>
        <authorList>
            <person name="Mitreva M."/>
        </authorList>
    </citation>
    <scope>NUCLEOTIDE SEQUENCE [LARGE SCALE GENOMIC DNA]</scope>
    <source>
        <strain evidence="2 3">Zhejiang</strain>
    </source>
</reference>
<evidence type="ECO:0000259" key="1">
    <source>
        <dbReference type="PROSITE" id="PS50853"/>
    </source>
</evidence>
<proteinExistence type="predicted"/>
<feature type="domain" description="Fibronectin type-III" evidence="1">
    <location>
        <begin position="35"/>
        <end position="75"/>
    </location>
</feature>